<accession>A0A1Y1M3D5</accession>
<name>A0A1Y1M3D5_PHOPY</name>
<evidence type="ECO:0000313" key="1">
    <source>
        <dbReference type="EMBL" id="JAV79981.1"/>
    </source>
</evidence>
<dbReference type="EMBL" id="GEZM01042273">
    <property type="protein sequence ID" value="JAV79981.1"/>
    <property type="molecule type" value="Transcribed_RNA"/>
</dbReference>
<sequence length="110" mass="12210">MGNQPNAKLSHFANCRPAIKERLFWNLSISMEHGVVSTLPIFGTSFSAVSWIKYLLWYSIQIGPPFMHRLVGLSGVHMHMMNIGTARSLAASSLHGSISLIQYPNRSSPL</sequence>
<organism evidence="1">
    <name type="scientific">Photinus pyralis</name>
    <name type="common">Common eastern firefly</name>
    <name type="synonym">Lampyris pyralis</name>
    <dbReference type="NCBI Taxonomy" id="7054"/>
    <lineage>
        <taxon>Eukaryota</taxon>
        <taxon>Metazoa</taxon>
        <taxon>Ecdysozoa</taxon>
        <taxon>Arthropoda</taxon>
        <taxon>Hexapoda</taxon>
        <taxon>Insecta</taxon>
        <taxon>Pterygota</taxon>
        <taxon>Neoptera</taxon>
        <taxon>Endopterygota</taxon>
        <taxon>Coleoptera</taxon>
        <taxon>Polyphaga</taxon>
        <taxon>Elateriformia</taxon>
        <taxon>Elateroidea</taxon>
        <taxon>Lampyridae</taxon>
        <taxon>Lampyrinae</taxon>
        <taxon>Photinus</taxon>
    </lineage>
</organism>
<reference evidence="1" key="1">
    <citation type="journal article" date="2016" name="Sci. Rep.">
        <title>Molecular characterization of firefly nuptial gifts: a multi-omics approach sheds light on postcopulatory sexual selection.</title>
        <authorList>
            <person name="Al-Wathiqui N."/>
            <person name="Fallon T.R."/>
            <person name="South A."/>
            <person name="Weng J.K."/>
            <person name="Lewis S.M."/>
        </authorList>
    </citation>
    <scope>NUCLEOTIDE SEQUENCE</scope>
</reference>
<dbReference type="AlphaFoldDB" id="A0A1Y1M3D5"/>
<proteinExistence type="predicted"/>
<protein>
    <submittedName>
        <fullName evidence="1">Uncharacterized protein</fullName>
    </submittedName>
</protein>